<accession>A0A8S1XKS1</accession>
<organism evidence="2 3">
    <name type="scientific">Paramecium pentaurelia</name>
    <dbReference type="NCBI Taxonomy" id="43138"/>
    <lineage>
        <taxon>Eukaryota</taxon>
        <taxon>Sar</taxon>
        <taxon>Alveolata</taxon>
        <taxon>Ciliophora</taxon>
        <taxon>Intramacronucleata</taxon>
        <taxon>Oligohymenophorea</taxon>
        <taxon>Peniculida</taxon>
        <taxon>Parameciidae</taxon>
        <taxon>Paramecium</taxon>
    </lineage>
</organism>
<comment type="caution">
    <text evidence="2">The sequence shown here is derived from an EMBL/GenBank/DDBJ whole genome shotgun (WGS) entry which is preliminary data.</text>
</comment>
<dbReference type="InterPro" id="IPR000668">
    <property type="entry name" value="Peptidase_C1A_C"/>
</dbReference>
<gene>
    <name evidence="2" type="ORF">PPENT_87.1.T1280013</name>
</gene>
<name>A0A8S1XKS1_9CILI</name>
<dbReference type="GO" id="GO:0006508">
    <property type="term" value="P:proteolysis"/>
    <property type="evidence" value="ECO:0007669"/>
    <property type="project" value="InterPro"/>
</dbReference>
<dbReference type="EMBL" id="CAJJDO010000128">
    <property type="protein sequence ID" value="CAD8201479.1"/>
    <property type="molecule type" value="Genomic_DNA"/>
</dbReference>
<dbReference type="AlphaFoldDB" id="A0A8S1XKS1"/>
<keyword evidence="3" id="KW-1185">Reference proteome</keyword>
<reference evidence="2" key="1">
    <citation type="submission" date="2021-01" db="EMBL/GenBank/DDBJ databases">
        <authorList>
            <consortium name="Genoscope - CEA"/>
            <person name="William W."/>
        </authorList>
    </citation>
    <scope>NUCLEOTIDE SEQUENCE</scope>
</reference>
<evidence type="ECO:0000313" key="3">
    <source>
        <dbReference type="Proteomes" id="UP000689195"/>
    </source>
</evidence>
<evidence type="ECO:0000259" key="1">
    <source>
        <dbReference type="Pfam" id="PF00112"/>
    </source>
</evidence>
<dbReference type="OrthoDB" id="387093at2759"/>
<evidence type="ECO:0000313" key="2">
    <source>
        <dbReference type="EMBL" id="CAD8201479.1"/>
    </source>
</evidence>
<protein>
    <recommendedName>
        <fullName evidence="1">Peptidase C1A papain C-terminal domain-containing protein</fullName>
    </recommendedName>
</protein>
<dbReference type="Proteomes" id="UP000689195">
    <property type="component" value="Unassembled WGS sequence"/>
</dbReference>
<proteinExistence type="predicted"/>
<dbReference type="Pfam" id="PF00112">
    <property type="entry name" value="Peptidase_C1"/>
    <property type="match status" value="1"/>
</dbReference>
<feature type="domain" description="Peptidase C1A papain C-terminal" evidence="1">
    <location>
        <begin position="25"/>
        <end position="91"/>
    </location>
</feature>
<sequence>MSLLSKFRFSETQENTILQMRKHSVIEAEFAIKKGINVTLSAQNLMDCRFGGVGGGACDDSWEFHETTSAYMYARDQGILTESEYPYTGRSDS</sequence>
<dbReference type="GO" id="GO:0008234">
    <property type="term" value="F:cysteine-type peptidase activity"/>
    <property type="evidence" value="ECO:0007669"/>
    <property type="project" value="InterPro"/>
</dbReference>